<proteinExistence type="predicted"/>
<accession>A0A7W6DFQ9</accession>
<dbReference type="AlphaFoldDB" id="A0A7W6DFQ9"/>
<keyword evidence="3" id="KW-1185">Reference proteome</keyword>
<feature type="transmembrane region" description="Helical" evidence="1">
    <location>
        <begin position="6"/>
        <end position="29"/>
    </location>
</feature>
<keyword evidence="1" id="KW-0472">Membrane</keyword>
<reference evidence="2 3" key="1">
    <citation type="submission" date="2020-08" db="EMBL/GenBank/DDBJ databases">
        <title>Genomic Encyclopedia of Type Strains, Phase IV (KMG-IV): sequencing the most valuable type-strain genomes for metagenomic binning, comparative biology and taxonomic classification.</title>
        <authorList>
            <person name="Goeker M."/>
        </authorList>
    </citation>
    <scope>NUCLEOTIDE SEQUENCE [LARGE SCALE GENOMIC DNA]</scope>
    <source>
        <strain evidence="2 3">DSM 29348</strain>
    </source>
</reference>
<keyword evidence="1" id="KW-0812">Transmembrane</keyword>
<protein>
    <submittedName>
        <fullName evidence="2">Type II secretory pathway pseudopilin PulG</fullName>
    </submittedName>
</protein>
<evidence type="ECO:0000256" key="1">
    <source>
        <dbReference type="SAM" id="Phobius"/>
    </source>
</evidence>
<dbReference type="EMBL" id="JACIEB010000001">
    <property type="protein sequence ID" value="MBB3980441.1"/>
    <property type="molecule type" value="Genomic_DNA"/>
</dbReference>
<dbReference type="RefSeq" id="WP_183953472.1">
    <property type="nucleotide sequence ID" value="NZ_JACIEB010000001.1"/>
</dbReference>
<comment type="caution">
    <text evidence="2">The sequence shown here is derived from an EMBL/GenBank/DDBJ whole genome shotgun (WGS) entry which is preliminary data.</text>
</comment>
<name>A0A7W6DFQ9_9SPHN</name>
<evidence type="ECO:0000313" key="3">
    <source>
        <dbReference type="Proteomes" id="UP000552757"/>
    </source>
</evidence>
<organism evidence="2 3">
    <name type="scientific">Sphingobium fontiphilum</name>
    <dbReference type="NCBI Taxonomy" id="944425"/>
    <lineage>
        <taxon>Bacteria</taxon>
        <taxon>Pseudomonadati</taxon>
        <taxon>Pseudomonadota</taxon>
        <taxon>Alphaproteobacteria</taxon>
        <taxon>Sphingomonadales</taxon>
        <taxon>Sphingomonadaceae</taxon>
        <taxon>Sphingobium</taxon>
    </lineage>
</organism>
<gene>
    <name evidence="2" type="ORF">GGR44_000072</name>
</gene>
<keyword evidence="1" id="KW-1133">Transmembrane helix</keyword>
<evidence type="ECO:0000313" key="2">
    <source>
        <dbReference type="EMBL" id="MBB3980441.1"/>
    </source>
</evidence>
<dbReference type="Proteomes" id="UP000552757">
    <property type="component" value="Unassembled WGS sequence"/>
</dbReference>
<sequence length="119" mass="12796">MNERGSIFIETLIASAILALILGAMFQILQDSAHRAARVAGQREALAIAQSRLAEYPLNQPAATMTRNGVEGQYRWHVEVRDGVPGVPAGLARVVVTVARAGDRMPLTRIATLRPGGRP</sequence>